<organism evidence="1 2">
    <name type="scientific">Aureobasidium mustum</name>
    <dbReference type="NCBI Taxonomy" id="2773714"/>
    <lineage>
        <taxon>Eukaryota</taxon>
        <taxon>Fungi</taxon>
        <taxon>Dikarya</taxon>
        <taxon>Ascomycota</taxon>
        <taxon>Pezizomycotina</taxon>
        <taxon>Dothideomycetes</taxon>
        <taxon>Dothideomycetidae</taxon>
        <taxon>Dothideales</taxon>
        <taxon>Saccotheciaceae</taxon>
        <taxon>Aureobasidium</taxon>
    </lineage>
</organism>
<reference evidence="1" key="1">
    <citation type="submission" date="2020-06" db="EMBL/GenBank/DDBJ databases">
        <authorList>
            <person name="Onetto C."/>
        </authorList>
    </citation>
    <scope>NUCLEOTIDE SEQUENCE</scope>
</reference>
<evidence type="ECO:0000313" key="1">
    <source>
        <dbReference type="EMBL" id="CAD0089350.1"/>
    </source>
</evidence>
<accession>A0A9N8JNF1</accession>
<dbReference type="Gene3D" id="3.40.50.1820">
    <property type="entry name" value="alpha/beta hydrolase"/>
    <property type="match status" value="1"/>
</dbReference>
<gene>
    <name evidence="1" type="ORF">AWRI4233_LOCUS2192</name>
</gene>
<evidence type="ECO:0008006" key="3">
    <source>
        <dbReference type="Google" id="ProtNLM"/>
    </source>
</evidence>
<dbReference type="AlphaFoldDB" id="A0A9N8JNF1"/>
<protein>
    <recommendedName>
        <fullName evidence="3">Toxin biosynthesis protein</fullName>
    </recommendedName>
</protein>
<dbReference type="EMBL" id="CAIJEO010000003">
    <property type="protein sequence ID" value="CAD0089350.1"/>
    <property type="molecule type" value="Genomic_DNA"/>
</dbReference>
<proteinExistence type="predicted"/>
<name>A0A9N8JNF1_9PEZI</name>
<keyword evidence="2" id="KW-1185">Reference proteome</keyword>
<comment type="caution">
    <text evidence="1">The sequence shown here is derived from an EMBL/GenBank/DDBJ whole genome shotgun (WGS) entry which is preliminary data.</text>
</comment>
<dbReference type="OrthoDB" id="94039at2759"/>
<dbReference type="InterPro" id="IPR029058">
    <property type="entry name" value="AB_hydrolase_fold"/>
</dbReference>
<sequence>MFKSWDKRVLDRWMEHALRELPTKLYPEVTASSTPPALGADVSGSVVSPNSEAEVPITLKTTKHQEVMTFMRGNFVTPSNPAPSAAPNPLTHPDVTTDGSSVSPFYRPESFHIFKLLPYLRPSVLYVFGTESDLSAPEHIADKLKVTGVGVGGSGGVSKERVKEFTMQGGGHLMPMERVEETADQCSGWLLQELKRWKDEYIQIEALRAAIPREKKGQMSEGFVQALSQPQAKSKL</sequence>
<dbReference type="Proteomes" id="UP000714618">
    <property type="component" value="Unassembled WGS sequence"/>
</dbReference>
<evidence type="ECO:0000313" key="2">
    <source>
        <dbReference type="Proteomes" id="UP000714618"/>
    </source>
</evidence>